<dbReference type="Pfam" id="PF12833">
    <property type="entry name" value="HTH_18"/>
    <property type="match status" value="1"/>
</dbReference>
<dbReference type="AlphaFoldDB" id="A0AA45W4B6"/>
<keyword evidence="1" id="KW-0805">Transcription regulation</keyword>
<dbReference type="InterPro" id="IPR018060">
    <property type="entry name" value="HTH_AraC"/>
</dbReference>
<reference evidence="5 6" key="1">
    <citation type="submission" date="2017-01" db="EMBL/GenBank/DDBJ databases">
        <authorList>
            <person name="Varghese N."/>
            <person name="Submissions S."/>
        </authorList>
    </citation>
    <scope>NUCLEOTIDE SEQUENCE [LARGE SCALE GENOMIC DNA]</scope>
    <source>
        <strain evidence="5 6">DSM 18447</strain>
    </source>
</reference>
<gene>
    <name evidence="5" type="ORF">SAMN05421772_10693</name>
</gene>
<protein>
    <submittedName>
        <fullName evidence="5">AraC family transcriptional regulator, transcriptional activator of pobA</fullName>
    </submittedName>
</protein>
<comment type="caution">
    <text evidence="5">The sequence shown here is derived from an EMBL/GenBank/DDBJ whole genome shotgun (WGS) entry which is preliminary data.</text>
</comment>
<dbReference type="SMART" id="SM00342">
    <property type="entry name" value="HTH_ARAC"/>
    <property type="match status" value="1"/>
</dbReference>
<evidence type="ECO:0000256" key="1">
    <source>
        <dbReference type="ARBA" id="ARBA00023015"/>
    </source>
</evidence>
<dbReference type="PANTHER" id="PTHR11019">
    <property type="entry name" value="HTH-TYPE TRANSCRIPTIONAL REGULATOR NIMR"/>
    <property type="match status" value="1"/>
</dbReference>
<sequence>MASHDRTDWEGRFPFSPSPFAERSLTGLPRPKASGLPNARINDSDIPEGRALDMRRYHAATARLGTASPPTPPKILAVAARSFAQRPVARQSGPRLLPLAGFIWGSRATPPQPRTRADHILIWVTAGQLHLDFPRQQHVMPSDSVRYIPAGTAFAAWPKPETEGHALLLAPALLRDIDPPFPQHPLAGSAGESGEALLSTLKELADESAKPNSEKALHCLLGVLALRLARLEPARANAALTPLPNEAQRPLVERFLTLAMAQLRHGPTIADLAAILGTSTAALDHACQNARGKRAIELMHEVRLQRAVEMLREGGQSPAQIAKELGYTSHAHFTRSFVEATGQRPETFRDQSG</sequence>
<dbReference type="GO" id="GO:0003700">
    <property type="term" value="F:DNA-binding transcription factor activity"/>
    <property type="evidence" value="ECO:0007669"/>
    <property type="project" value="InterPro"/>
</dbReference>
<proteinExistence type="predicted"/>
<dbReference type="PANTHER" id="PTHR11019:SF199">
    <property type="entry name" value="HTH-TYPE TRANSCRIPTIONAL REGULATOR NIMR"/>
    <property type="match status" value="1"/>
</dbReference>
<feature type="compositionally biased region" description="Basic and acidic residues" evidence="3">
    <location>
        <begin position="1"/>
        <end position="11"/>
    </location>
</feature>
<feature type="domain" description="HTH araC/xylS-type" evidence="4">
    <location>
        <begin position="253"/>
        <end position="351"/>
    </location>
</feature>
<evidence type="ECO:0000256" key="3">
    <source>
        <dbReference type="SAM" id="MobiDB-lite"/>
    </source>
</evidence>
<evidence type="ECO:0000313" key="5">
    <source>
        <dbReference type="EMBL" id="SIS84074.1"/>
    </source>
</evidence>
<dbReference type="SUPFAM" id="SSF46689">
    <property type="entry name" value="Homeodomain-like"/>
    <property type="match status" value="1"/>
</dbReference>
<dbReference type="PROSITE" id="PS01124">
    <property type="entry name" value="HTH_ARAC_FAMILY_2"/>
    <property type="match status" value="1"/>
</dbReference>
<dbReference type="Proteomes" id="UP000186216">
    <property type="component" value="Unassembled WGS sequence"/>
</dbReference>
<dbReference type="Gene3D" id="1.10.10.60">
    <property type="entry name" value="Homeodomain-like"/>
    <property type="match status" value="1"/>
</dbReference>
<evidence type="ECO:0000313" key="6">
    <source>
        <dbReference type="Proteomes" id="UP000186216"/>
    </source>
</evidence>
<name>A0AA45W4B6_9RHOB</name>
<dbReference type="InterPro" id="IPR009057">
    <property type="entry name" value="Homeodomain-like_sf"/>
</dbReference>
<feature type="region of interest" description="Disordered" evidence="3">
    <location>
        <begin position="1"/>
        <end position="46"/>
    </location>
</feature>
<evidence type="ECO:0000256" key="2">
    <source>
        <dbReference type="ARBA" id="ARBA00023163"/>
    </source>
</evidence>
<dbReference type="GO" id="GO:0043565">
    <property type="term" value="F:sequence-specific DNA binding"/>
    <property type="evidence" value="ECO:0007669"/>
    <property type="project" value="InterPro"/>
</dbReference>
<accession>A0AA45W4B6</accession>
<organism evidence="5 6">
    <name type="scientific">Paracoccus saliphilus</name>
    <dbReference type="NCBI Taxonomy" id="405559"/>
    <lineage>
        <taxon>Bacteria</taxon>
        <taxon>Pseudomonadati</taxon>
        <taxon>Pseudomonadota</taxon>
        <taxon>Alphaproteobacteria</taxon>
        <taxon>Rhodobacterales</taxon>
        <taxon>Paracoccaceae</taxon>
        <taxon>Paracoccus</taxon>
    </lineage>
</organism>
<keyword evidence="2" id="KW-0804">Transcription</keyword>
<dbReference type="EMBL" id="FTOU01000006">
    <property type="protein sequence ID" value="SIS84074.1"/>
    <property type="molecule type" value="Genomic_DNA"/>
</dbReference>
<evidence type="ECO:0000259" key="4">
    <source>
        <dbReference type="PROSITE" id="PS01124"/>
    </source>
</evidence>